<sequence>MAVEDLVRGLDGVLRDTLMKAAQHAEAAVKKRVDDFAERWKQNRRLKRAAKVKQTGSDDVQVLLQQLQEQVDDLPPEQREDAQHLTAALAHEATKPAPAKAVLKSLLAGLKEILTGADADLVAELGKKMLSA</sequence>
<name>A0A017T982_9BACT</name>
<evidence type="ECO:0000313" key="2">
    <source>
        <dbReference type="Proteomes" id="UP000019678"/>
    </source>
</evidence>
<comment type="caution">
    <text evidence="1">The sequence shown here is derived from an EMBL/GenBank/DDBJ whole genome shotgun (WGS) entry which is preliminary data.</text>
</comment>
<gene>
    <name evidence="1" type="ORF">CAP_2800</name>
</gene>
<dbReference type="EMBL" id="ASRX01000020">
    <property type="protein sequence ID" value="EYF05799.1"/>
    <property type="molecule type" value="Genomic_DNA"/>
</dbReference>
<dbReference type="Proteomes" id="UP000019678">
    <property type="component" value="Unassembled WGS sequence"/>
</dbReference>
<evidence type="ECO:0000313" key="1">
    <source>
        <dbReference type="EMBL" id="EYF05799.1"/>
    </source>
</evidence>
<accession>A0A017T982</accession>
<protein>
    <submittedName>
        <fullName evidence="1">Uncharacterized protein</fullName>
    </submittedName>
</protein>
<organism evidence="1 2">
    <name type="scientific">Chondromyces apiculatus DSM 436</name>
    <dbReference type="NCBI Taxonomy" id="1192034"/>
    <lineage>
        <taxon>Bacteria</taxon>
        <taxon>Pseudomonadati</taxon>
        <taxon>Myxococcota</taxon>
        <taxon>Polyangia</taxon>
        <taxon>Polyangiales</taxon>
        <taxon>Polyangiaceae</taxon>
        <taxon>Chondromyces</taxon>
    </lineage>
</organism>
<proteinExistence type="predicted"/>
<dbReference type="AlphaFoldDB" id="A0A017T982"/>
<reference evidence="1 2" key="1">
    <citation type="submission" date="2013-05" db="EMBL/GenBank/DDBJ databases">
        <title>Genome assembly of Chondromyces apiculatus DSM 436.</title>
        <authorList>
            <person name="Sharma G."/>
            <person name="Khatri I."/>
            <person name="Kaur C."/>
            <person name="Mayilraj S."/>
            <person name="Subramanian S."/>
        </authorList>
    </citation>
    <scope>NUCLEOTIDE SEQUENCE [LARGE SCALE GENOMIC DNA]</scope>
    <source>
        <strain evidence="1 2">DSM 436</strain>
    </source>
</reference>
<keyword evidence="2" id="KW-1185">Reference proteome</keyword>